<accession>A0A7E4VMW9</accession>
<organism evidence="1 2">
    <name type="scientific">Panagrellus redivivus</name>
    <name type="common">Microworm</name>
    <dbReference type="NCBI Taxonomy" id="6233"/>
    <lineage>
        <taxon>Eukaryota</taxon>
        <taxon>Metazoa</taxon>
        <taxon>Ecdysozoa</taxon>
        <taxon>Nematoda</taxon>
        <taxon>Chromadorea</taxon>
        <taxon>Rhabditida</taxon>
        <taxon>Tylenchina</taxon>
        <taxon>Panagrolaimomorpha</taxon>
        <taxon>Panagrolaimoidea</taxon>
        <taxon>Panagrolaimidae</taxon>
        <taxon>Panagrellus</taxon>
    </lineage>
</organism>
<evidence type="ECO:0000313" key="2">
    <source>
        <dbReference type="WBParaSite" id="Pan_g2250.t1"/>
    </source>
</evidence>
<dbReference type="AlphaFoldDB" id="A0A7E4VMW9"/>
<name>A0A7E4VMW9_PANRE</name>
<keyword evidence="1" id="KW-1185">Reference proteome</keyword>
<dbReference type="Proteomes" id="UP000492821">
    <property type="component" value="Unassembled WGS sequence"/>
</dbReference>
<dbReference type="WBParaSite" id="Pan_g2250.t1">
    <property type="protein sequence ID" value="Pan_g2250.t1"/>
    <property type="gene ID" value="Pan_g2250"/>
</dbReference>
<sequence length="201" mass="24155">MPFIEYENDNLPFTNLPYEFKSRLINLSSTIDIPKLREICPDIKPICHRRRKFDKCTNVFISDNKKVYDAARREIDAKMVQNFYSRFQCIRYIFDGPLTFDPRWDSIIHVDELDENKPIVVQDTLILHCKSFQVYEKVIPLIIGRYSRLILYGEITWEQAKKLLHAHVKQVRIEGRICLNLSEYDDFVEYVQHFCHRFMDK</sequence>
<protein>
    <submittedName>
        <fullName evidence="2">F-box domain-containing protein</fullName>
    </submittedName>
</protein>
<proteinExistence type="predicted"/>
<reference evidence="2" key="2">
    <citation type="submission" date="2020-10" db="UniProtKB">
        <authorList>
            <consortium name="WormBaseParasite"/>
        </authorList>
    </citation>
    <scope>IDENTIFICATION</scope>
</reference>
<reference evidence="1" key="1">
    <citation type="journal article" date="2013" name="Genetics">
        <title>The draft genome and transcriptome of Panagrellus redivivus are shaped by the harsh demands of a free-living lifestyle.</title>
        <authorList>
            <person name="Srinivasan J."/>
            <person name="Dillman A.R."/>
            <person name="Macchietto M.G."/>
            <person name="Heikkinen L."/>
            <person name="Lakso M."/>
            <person name="Fracchia K.M."/>
            <person name="Antoshechkin I."/>
            <person name="Mortazavi A."/>
            <person name="Wong G."/>
            <person name="Sternberg P.W."/>
        </authorList>
    </citation>
    <scope>NUCLEOTIDE SEQUENCE [LARGE SCALE GENOMIC DNA]</scope>
    <source>
        <strain evidence="1">MT8872</strain>
    </source>
</reference>
<evidence type="ECO:0000313" key="1">
    <source>
        <dbReference type="Proteomes" id="UP000492821"/>
    </source>
</evidence>